<accession>A0A2N9GX77</accession>
<dbReference type="Pfam" id="PF13966">
    <property type="entry name" value="zf-RVT"/>
    <property type="match status" value="1"/>
</dbReference>
<dbReference type="PANTHER" id="PTHR11654">
    <property type="entry name" value="OLIGOPEPTIDE TRANSPORTER-RELATED"/>
    <property type="match status" value="1"/>
</dbReference>
<comment type="subcellular location">
    <subcellularLocation>
        <location evidence="1">Membrane</location>
        <topology evidence="1">Multi-pass membrane protein</topology>
    </subcellularLocation>
</comment>
<keyword evidence="3 6" id="KW-0812">Transmembrane</keyword>
<keyword evidence="4 6" id="KW-1133">Transmembrane helix</keyword>
<evidence type="ECO:0000256" key="5">
    <source>
        <dbReference type="ARBA" id="ARBA00023136"/>
    </source>
</evidence>
<dbReference type="GO" id="GO:0022857">
    <property type="term" value="F:transmembrane transporter activity"/>
    <property type="evidence" value="ECO:0007669"/>
    <property type="project" value="InterPro"/>
</dbReference>
<sequence>MGFTTDVGIYVGLLAIALGKSSEDPILNEFLAYQLRGSHEDPILEEFLADQLRGSHEDPHAYEEKMVARGSIWCNIAGLFGFFIVYFGAGAASWGLTFLISIMVMGTSFLLFWFGFSFYRHQSPAESPLSICLRVFKAAISKRHLKYPLTPNQLYENDTGKIHLSPDVPFFRWLDKAAIEHKKIVRLFAQLNNNLDGADGIGSLLRSAALMNFTIQYFPFGWEKARQKCGPLMRIGAGMLCSILCCISAWQVEVYRLGLIDTNNPDETISMTVDFLFPQFLLLGLMTGLAEPGLQEFVDGHIPVSMKSYGSVFSECGKGFGYFVSVPCLLLFRKWFSDNINTGHLDRYFLFLAILSFIFFCIFVYSSSKYAQMEVIPSEDIELHYHNLEDGANVSTESEPTRSSSPLAIEMEAKVGSNPSLIWRSLLAARETIRVGSSWKIGDGRSIRIWDDKWLLDEPRRKDEGIAVELVQDLLDMDRHWWNGDSMELRRAKLNEVWEASCTDDIRWSWFWKLNIPGKVRHFIWMACNEALPTKLNLYKRKDLRDSLCEVCRMETESTTHILWECPFANYIWSLAGGRLQKCKVSNQEFHLVSRDLFNVLSKEEMEIWAVTAWSIWNARNALIHEGTQFHPSIIFDRGMSLLRDHLQAQAVSHRQCPLPIIC</sequence>
<comment type="similarity">
    <text evidence="2">Belongs to the major facilitator superfamily. Proton-dependent oligopeptide transporter (POT/PTR) (TC 2.A.17) family.</text>
</comment>
<dbReference type="InterPro" id="IPR026960">
    <property type="entry name" value="RVT-Znf"/>
</dbReference>
<reference evidence="8" key="1">
    <citation type="submission" date="2018-02" db="EMBL/GenBank/DDBJ databases">
        <authorList>
            <person name="Cohen D.B."/>
            <person name="Kent A.D."/>
        </authorList>
    </citation>
    <scope>NUCLEOTIDE SEQUENCE</scope>
</reference>
<feature type="transmembrane region" description="Helical" evidence="6">
    <location>
        <begin position="232"/>
        <end position="252"/>
    </location>
</feature>
<dbReference type="EMBL" id="OIVN01002475">
    <property type="protein sequence ID" value="SPD03960.1"/>
    <property type="molecule type" value="Genomic_DNA"/>
</dbReference>
<feature type="transmembrane region" description="Helical" evidence="6">
    <location>
        <begin position="72"/>
        <end position="92"/>
    </location>
</feature>
<organism evidence="8">
    <name type="scientific">Fagus sylvatica</name>
    <name type="common">Beechnut</name>
    <dbReference type="NCBI Taxonomy" id="28930"/>
    <lineage>
        <taxon>Eukaryota</taxon>
        <taxon>Viridiplantae</taxon>
        <taxon>Streptophyta</taxon>
        <taxon>Embryophyta</taxon>
        <taxon>Tracheophyta</taxon>
        <taxon>Spermatophyta</taxon>
        <taxon>Magnoliopsida</taxon>
        <taxon>eudicotyledons</taxon>
        <taxon>Gunneridae</taxon>
        <taxon>Pentapetalae</taxon>
        <taxon>rosids</taxon>
        <taxon>fabids</taxon>
        <taxon>Fagales</taxon>
        <taxon>Fagaceae</taxon>
        <taxon>Fagus</taxon>
    </lineage>
</organism>
<dbReference type="Pfam" id="PF00854">
    <property type="entry name" value="PTR2"/>
    <property type="match status" value="1"/>
</dbReference>
<evidence type="ECO:0000259" key="7">
    <source>
        <dbReference type="Pfam" id="PF13966"/>
    </source>
</evidence>
<feature type="transmembrane region" description="Helical" evidence="6">
    <location>
        <begin position="98"/>
        <end position="119"/>
    </location>
</feature>
<evidence type="ECO:0000256" key="1">
    <source>
        <dbReference type="ARBA" id="ARBA00004141"/>
    </source>
</evidence>
<dbReference type="InterPro" id="IPR000109">
    <property type="entry name" value="POT_fam"/>
</dbReference>
<protein>
    <recommendedName>
        <fullName evidence="7">Reverse transcriptase zinc-binding domain-containing protein</fullName>
    </recommendedName>
</protein>
<dbReference type="AlphaFoldDB" id="A0A2N9GX77"/>
<keyword evidence="5 6" id="KW-0472">Membrane</keyword>
<dbReference type="GO" id="GO:0016020">
    <property type="term" value="C:membrane"/>
    <property type="evidence" value="ECO:0007669"/>
    <property type="project" value="UniProtKB-SubCell"/>
</dbReference>
<evidence type="ECO:0000256" key="2">
    <source>
        <dbReference type="ARBA" id="ARBA00005982"/>
    </source>
</evidence>
<feature type="transmembrane region" description="Helical" evidence="6">
    <location>
        <begin position="348"/>
        <end position="366"/>
    </location>
</feature>
<evidence type="ECO:0000256" key="3">
    <source>
        <dbReference type="ARBA" id="ARBA00022692"/>
    </source>
</evidence>
<evidence type="ECO:0000256" key="4">
    <source>
        <dbReference type="ARBA" id="ARBA00022989"/>
    </source>
</evidence>
<dbReference type="InterPro" id="IPR036259">
    <property type="entry name" value="MFS_trans_sf"/>
</dbReference>
<feature type="transmembrane region" description="Helical" evidence="6">
    <location>
        <begin position="319"/>
        <end position="336"/>
    </location>
</feature>
<evidence type="ECO:0000256" key="6">
    <source>
        <dbReference type="SAM" id="Phobius"/>
    </source>
</evidence>
<gene>
    <name evidence="8" type="ORF">FSB_LOCUS31842</name>
</gene>
<feature type="domain" description="Reverse transcriptase zinc-binding" evidence="7">
    <location>
        <begin position="504"/>
        <end position="573"/>
    </location>
</feature>
<proteinExistence type="inferred from homology"/>
<name>A0A2N9GX77_FAGSY</name>
<evidence type="ECO:0000313" key="8">
    <source>
        <dbReference type="EMBL" id="SPD03960.1"/>
    </source>
</evidence>
<dbReference type="Gene3D" id="1.20.1250.20">
    <property type="entry name" value="MFS general substrate transporter like domains"/>
    <property type="match status" value="2"/>
</dbReference>